<feature type="region of interest" description="Disordered" evidence="1">
    <location>
        <begin position="1"/>
        <end position="47"/>
    </location>
</feature>
<reference evidence="2 3" key="1">
    <citation type="journal article" date="2018" name="Front. Plant Sci.">
        <title>Red Clover (Trifolium pratense) and Zigzag Clover (T. medium) - A Picture of Genomic Similarities and Differences.</title>
        <authorList>
            <person name="Dluhosova J."/>
            <person name="Istvanek J."/>
            <person name="Nedelnik J."/>
            <person name="Repkova J."/>
        </authorList>
    </citation>
    <scope>NUCLEOTIDE SEQUENCE [LARGE SCALE GENOMIC DNA]</scope>
    <source>
        <strain evidence="3">cv. 10/8</strain>
        <tissue evidence="2">Leaf</tissue>
    </source>
</reference>
<proteinExistence type="predicted"/>
<evidence type="ECO:0000313" key="2">
    <source>
        <dbReference type="EMBL" id="MCI59209.1"/>
    </source>
</evidence>
<feature type="compositionally biased region" description="Polar residues" evidence="1">
    <location>
        <begin position="37"/>
        <end position="47"/>
    </location>
</feature>
<protein>
    <submittedName>
        <fullName evidence="2">Uncharacterized protein</fullName>
    </submittedName>
</protein>
<dbReference type="EMBL" id="LXQA010559308">
    <property type="protein sequence ID" value="MCI59209.1"/>
    <property type="molecule type" value="Genomic_DNA"/>
</dbReference>
<feature type="non-terminal residue" evidence="2">
    <location>
        <position position="1"/>
    </location>
</feature>
<sequence length="47" mass="4996">ADYHTTARSPAEGNHRDPKLTTMEATGAAQKPLGNLQILTGKTTHPP</sequence>
<comment type="caution">
    <text evidence="2">The sequence shown here is derived from an EMBL/GenBank/DDBJ whole genome shotgun (WGS) entry which is preliminary data.</text>
</comment>
<dbReference type="AlphaFoldDB" id="A0A392TDL6"/>
<keyword evidence="3" id="KW-1185">Reference proteome</keyword>
<name>A0A392TDL6_9FABA</name>
<organism evidence="2 3">
    <name type="scientific">Trifolium medium</name>
    <dbReference type="NCBI Taxonomy" id="97028"/>
    <lineage>
        <taxon>Eukaryota</taxon>
        <taxon>Viridiplantae</taxon>
        <taxon>Streptophyta</taxon>
        <taxon>Embryophyta</taxon>
        <taxon>Tracheophyta</taxon>
        <taxon>Spermatophyta</taxon>
        <taxon>Magnoliopsida</taxon>
        <taxon>eudicotyledons</taxon>
        <taxon>Gunneridae</taxon>
        <taxon>Pentapetalae</taxon>
        <taxon>rosids</taxon>
        <taxon>fabids</taxon>
        <taxon>Fabales</taxon>
        <taxon>Fabaceae</taxon>
        <taxon>Papilionoideae</taxon>
        <taxon>50 kb inversion clade</taxon>
        <taxon>NPAAA clade</taxon>
        <taxon>Hologalegina</taxon>
        <taxon>IRL clade</taxon>
        <taxon>Trifolieae</taxon>
        <taxon>Trifolium</taxon>
    </lineage>
</organism>
<evidence type="ECO:0000256" key="1">
    <source>
        <dbReference type="SAM" id="MobiDB-lite"/>
    </source>
</evidence>
<evidence type="ECO:0000313" key="3">
    <source>
        <dbReference type="Proteomes" id="UP000265520"/>
    </source>
</evidence>
<accession>A0A392TDL6</accession>
<dbReference type="Proteomes" id="UP000265520">
    <property type="component" value="Unassembled WGS sequence"/>
</dbReference>